<keyword evidence="1" id="KW-1133">Transmembrane helix</keyword>
<proteinExistence type="predicted"/>
<keyword evidence="1" id="KW-0472">Membrane</keyword>
<feature type="transmembrane region" description="Helical" evidence="1">
    <location>
        <begin position="6"/>
        <end position="25"/>
    </location>
</feature>
<sequence length="216" mass="24563">MLSQWLLYFLFVFFILHIPRLNLYFAALNTMFHEMGHAIVCLLFKGRVVKISLFPNTEGQIITASGSWISRVLISYAGYTFSPLVAYGCFYLIGEGMHLNLLYGFIGVSVMNLVLWVRNLYGLFWLTSFIGLCLLFVYIGHSGAIEIFVQFLAALLLVESIRSAFIICLLSFRDKRQAGDATSLAKSTFIPAFFWGTLFFVQSMMVAYWIFSSLIV</sequence>
<comment type="caution">
    <text evidence="2">The sequence shown here is derived from an EMBL/GenBank/DDBJ whole genome shotgun (WGS) entry which is preliminary data.</text>
</comment>
<accession>A0A1S2M461</accession>
<feature type="transmembrane region" description="Helical" evidence="1">
    <location>
        <begin position="99"/>
        <end position="116"/>
    </location>
</feature>
<evidence type="ECO:0000256" key="1">
    <source>
        <dbReference type="SAM" id="Phobius"/>
    </source>
</evidence>
<evidence type="ECO:0000313" key="2">
    <source>
        <dbReference type="EMBL" id="OIJ19499.1"/>
    </source>
</evidence>
<feature type="transmembrane region" description="Helical" evidence="1">
    <location>
        <begin position="73"/>
        <end position="93"/>
    </location>
</feature>
<protein>
    <recommendedName>
        <fullName evidence="3">M50 family peptidase</fullName>
    </recommendedName>
</protein>
<feature type="transmembrane region" description="Helical" evidence="1">
    <location>
        <begin position="192"/>
        <end position="211"/>
    </location>
</feature>
<dbReference type="InterPro" id="IPR049500">
    <property type="entry name" value="Peptidase_M50B-like"/>
</dbReference>
<reference evidence="2" key="1">
    <citation type="submission" date="2016-10" db="EMBL/GenBank/DDBJ databases">
        <title>Draft genome sequences of four alkaliphilic bacteria belonging to the Anaerobacillus genus.</title>
        <authorList>
            <person name="Bassil N.M."/>
            <person name="Lloyd J.R."/>
        </authorList>
    </citation>
    <scope>NUCLEOTIDE SEQUENCE [LARGE SCALE GENOMIC DNA]</scope>
    <source>
        <strain evidence="2">NB2006</strain>
    </source>
</reference>
<feature type="transmembrane region" description="Helical" evidence="1">
    <location>
        <begin position="123"/>
        <end position="141"/>
    </location>
</feature>
<dbReference type="OrthoDB" id="158445at2"/>
<dbReference type="AlphaFoldDB" id="A0A1S2M461"/>
<name>A0A1S2M461_9BACI</name>
<organism evidence="2">
    <name type="scientific">Anaerobacillus isosaccharinicus</name>
    <dbReference type="NCBI Taxonomy" id="1532552"/>
    <lineage>
        <taxon>Bacteria</taxon>
        <taxon>Bacillati</taxon>
        <taxon>Bacillota</taxon>
        <taxon>Bacilli</taxon>
        <taxon>Bacillales</taxon>
        <taxon>Bacillaceae</taxon>
        <taxon>Anaerobacillus</taxon>
    </lineage>
</organism>
<feature type="transmembrane region" description="Helical" evidence="1">
    <location>
        <begin position="147"/>
        <end position="172"/>
    </location>
</feature>
<evidence type="ECO:0008006" key="3">
    <source>
        <dbReference type="Google" id="ProtNLM"/>
    </source>
</evidence>
<dbReference type="EMBL" id="LQXD01000078">
    <property type="protein sequence ID" value="OIJ19499.1"/>
    <property type="molecule type" value="Genomic_DNA"/>
</dbReference>
<dbReference type="Pfam" id="PF13398">
    <property type="entry name" value="Peptidase_M50B"/>
    <property type="match status" value="1"/>
</dbReference>
<gene>
    <name evidence="2" type="ORF">AWH56_09035</name>
</gene>
<keyword evidence="1" id="KW-0812">Transmembrane</keyword>